<evidence type="ECO:0000313" key="2">
    <source>
        <dbReference type="EMBL" id="KAK1759653.1"/>
    </source>
</evidence>
<evidence type="ECO:0000256" key="1">
    <source>
        <dbReference type="SAM" id="Phobius"/>
    </source>
</evidence>
<accession>A0AAJ0BJY0</accession>
<comment type="caution">
    <text evidence="2">The sequence shown here is derived from an EMBL/GenBank/DDBJ whole genome shotgun (WGS) entry which is preliminary data.</text>
</comment>
<feature type="transmembrane region" description="Helical" evidence="1">
    <location>
        <begin position="42"/>
        <end position="62"/>
    </location>
</feature>
<sequence>MSLISPEKLPLLLHTLTETPASLSFLLTPESQLPHATPEAVLILRSYGALLGSTSLLSLWFTFSSQTDPESTRIFSLAMALYHLFPIYRAWARMSLLPRTPQTPKPKKVLGGPRVHFWVHIICFLSLIASSAATTK</sequence>
<feature type="transmembrane region" description="Helical" evidence="1">
    <location>
        <begin position="115"/>
        <end position="134"/>
    </location>
</feature>
<dbReference type="AlphaFoldDB" id="A0AAJ0BJY0"/>
<feature type="transmembrane region" description="Helical" evidence="1">
    <location>
        <begin position="74"/>
        <end position="91"/>
    </location>
</feature>
<name>A0AAJ0BJY0_9PEZI</name>
<dbReference type="Proteomes" id="UP001239445">
    <property type="component" value="Unassembled WGS sequence"/>
</dbReference>
<keyword evidence="3" id="KW-1185">Reference proteome</keyword>
<keyword evidence="1" id="KW-0812">Transmembrane</keyword>
<protein>
    <submittedName>
        <fullName evidence="2">Uncharacterized protein</fullName>
    </submittedName>
</protein>
<organism evidence="2 3">
    <name type="scientific">Echria macrotheca</name>
    <dbReference type="NCBI Taxonomy" id="438768"/>
    <lineage>
        <taxon>Eukaryota</taxon>
        <taxon>Fungi</taxon>
        <taxon>Dikarya</taxon>
        <taxon>Ascomycota</taxon>
        <taxon>Pezizomycotina</taxon>
        <taxon>Sordariomycetes</taxon>
        <taxon>Sordariomycetidae</taxon>
        <taxon>Sordariales</taxon>
        <taxon>Schizotheciaceae</taxon>
        <taxon>Echria</taxon>
    </lineage>
</organism>
<evidence type="ECO:0000313" key="3">
    <source>
        <dbReference type="Proteomes" id="UP001239445"/>
    </source>
</evidence>
<reference evidence="2" key="1">
    <citation type="submission" date="2023-06" db="EMBL/GenBank/DDBJ databases">
        <title>Genome-scale phylogeny and comparative genomics of the fungal order Sordariales.</title>
        <authorList>
            <consortium name="Lawrence Berkeley National Laboratory"/>
            <person name="Hensen N."/>
            <person name="Bonometti L."/>
            <person name="Westerberg I."/>
            <person name="Brannstrom I.O."/>
            <person name="Guillou S."/>
            <person name="Cros-Aarteil S."/>
            <person name="Calhoun S."/>
            <person name="Haridas S."/>
            <person name="Kuo A."/>
            <person name="Mondo S."/>
            <person name="Pangilinan J."/>
            <person name="Riley R."/>
            <person name="Labutti K."/>
            <person name="Andreopoulos B."/>
            <person name="Lipzen A."/>
            <person name="Chen C."/>
            <person name="Yanf M."/>
            <person name="Daum C."/>
            <person name="Ng V."/>
            <person name="Clum A."/>
            <person name="Steindorff A."/>
            <person name="Ohm R."/>
            <person name="Martin F."/>
            <person name="Silar P."/>
            <person name="Natvig D."/>
            <person name="Lalanne C."/>
            <person name="Gautier V."/>
            <person name="Ament-Velasquez S.L."/>
            <person name="Kruys A."/>
            <person name="Hutchinson M.I."/>
            <person name="Powell A.J."/>
            <person name="Barry K."/>
            <person name="Miller A.N."/>
            <person name="Grigoriev I.V."/>
            <person name="Debuchy R."/>
            <person name="Gladieux P."/>
            <person name="Thoren M.H."/>
            <person name="Johannesson H."/>
        </authorList>
    </citation>
    <scope>NUCLEOTIDE SEQUENCE</scope>
    <source>
        <strain evidence="2">PSN4</strain>
    </source>
</reference>
<proteinExistence type="predicted"/>
<keyword evidence="1" id="KW-1133">Transmembrane helix</keyword>
<gene>
    <name evidence="2" type="ORF">QBC47DRAFT_372686</name>
</gene>
<dbReference type="EMBL" id="MU839828">
    <property type="protein sequence ID" value="KAK1759653.1"/>
    <property type="molecule type" value="Genomic_DNA"/>
</dbReference>
<keyword evidence="1" id="KW-0472">Membrane</keyword>